<dbReference type="AlphaFoldDB" id="X1UKC0"/>
<proteinExistence type="predicted"/>
<protein>
    <submittedName>
        <fullName evidence="1">Uncharacterized protein</fullName>
    </submittedName>
</protein>
<name>X1UKC0_9ZZZZ</name>
<sequence length="197" mass="23346">MDSKYLSYSSSTKYNREVFLLNYGKEMAIFEENNSLLHALGTLISEKKDDEGNFHIGLLPLVLIIERQTTIAFDCLSRYQSYATWMAFRPALESLLIIGKFIDDPENARIWKYKEDNFKEYSKKFQGKALVSKSLPHAKKYRKLLSTINDEFMHSNYSYFEKNLIVKPFDSKKFYLNIQYFDDDFLEHKAFLFSFLH</sequence>
<reference evidence="1" key="1">
    <citation type="journal article" date="2014" name="Front. Microbiol.">
        <title>High frequency of phylogenetically diverse reductive dehalogenase-homologous genes in deep subseafloor sedimentary metagenomes.</title>
        <authorList>
            <person name="Kawai M."/>
            <person name="Futagami T."/>
            <person name="Toyoda A."/>
            <person name="Takaki Y."/>
            <person name="Nishi S."/>
            <person name="Hori S."/>
            <person name="Arai W."/>
            <person name="Tsubouchi T."/>
            <person name="Morono Y."/>
            <person name="Uchiyama I."/>
            <person name="Ito T."/>
            <person name="Fujiyama A."/>
            <person name="Inagaki F."/>
            <person name="Takami H."/>
        </authorList>
    </citation>
    <scope>NUCLEOTIDE SEQUENCE</scope>
    <source>
        <strain evidence="1">Expedition CK06-06</strain>
    </source>
</reference>
<comment type="caution">
    <text evidence="1">The sequence shown here is derived from an EMBL/GenBank/DDBJ whole genome shotgun (WGS) entry which is preliminary data.</text>
</comment>
<organism evidence="1">
    <name type="scientific">marine sediment metagenome</name>
    <dbReference type="NCBI Taxonomy" id="412755"/>
    <lineage>
        <taxon>unclassified sequences</taxon>
        <taxon>metagenomes</taxon>
        <taxon>ecological metagenomes</taxon>
    </lineage>
</organism>
<accession>X1UKC0</accession>
<feature type="non-terminal residue" evidence="1">
    <location>
        <position position="197"/>
    </location>
</feature>
<gene>
    <name evidence="1" type="ORF">S12H4_34679</name>
</gene>
<evidence type="ECO:0000313" key="1">
    <source>
        <dbReference type="EMBL" id="GAI92809.1"/>
    </source>
</evidence>
<dbReference type="EMBL" id="BARW01020541">
    <property type="protein sequence ID" value="GAI92809.1"/>
    <property type="molecule type" value="Genomic_DNA"/>
</dbReference>